<dbReference type="AlphaFoldDB" id="A0A7J7MLM1"/>
<protein>
    <submittedName>
        <fullName evidence="1">Uncharacterized protein</fullName>
    </submittedName>
</protein>
<keyword evidence="2" id="KW-1185">Reference proteome</keyword>
<dbReference type="InterPro" id="IPR027417">
    <property type="entry name" value="P-loop_NTPase"/>
</dbReference>
<sequence length="103" mass="11009">MTVDKGAQARIGAKASFSECGCQCQNGVQIWVVFSNLLFYFSPSLGSPPNQDFHEGCASIFLLTSLDGGLGLTVTKADCVIVLDPAWNPWYTSLNIGVATLFS</sequence>
<evidence type="ECO:0000313" key="1">
    <source>
        <dbReference type="EMBL" id="KAF6155737.1"/>
    </source>
</evidence>
<name>A0A7J7MLM1_9MAGN</name>
<organism evidence="1 2">
    <name type="scientific">Kingdonia uniflora</name>
    <dbReference type="NCBI Taxonomy" id="39325"/>
    <lineage>
        <taxon>Eukaryota</taxon>
        <taxon>Viridiplantae</taxon>
        <taxon>Streptophyta</taxon>
        <taxon>Embryophyta</taxon>
        <taxon>Tracheophyta</taxon>
        <taxon>Spermatophyta</taxon>
        <taxon>Magnoliopsida</taxon>
        <taxon>Ranunculales</taxon>
        <taxon>Circaeasteraceae</taxon>
        <taxon>Kingdonia</taxon>
    </lineage>
</organism>
<gene>
    <name evidence="1" type="ORF">GIB67_007174</name>
</gene>
<dbReference type="EMBL" id="JACGCM010001406">
    <property type="protein sequence ID" value="KAF6155737.1"/>
    <property type="molecule type" value="Genomic_DNA"/>
</dbReference>
<evidence type="ECO:0000313" key="2">
    <source>
        <dbReference type="Proteomes" id="UP000541444"/>
    </source>
</evidence>
<reference evidence="1 2" key="1">
    <citation type="journal article" date="2020" name="IScience">
        <title>Genome Sequencing of the Endangered Kingdonia uniflora (Circaeasteraceae, Ranunculales) Reveals Potential Mechanisms of Evolutionary Specialization.</title>
        <authorList>
            <person name="Sun Y."/>
            <person name="Deng T."/>
            <person name="Zhang A."/>
            <person name="Moore M.J."/>
            <person name="Landis J.B."/>
            <person name="Lin N."/>
            <person name="Zhang H."/>
            <person name="Zhang X."/>
            <person name="Huang J."/>
            <person name="Zhang X."/>
            <person name="Sun H."/>
            <person name="Wang H."/>
        </authorList>
    </citation>
    <scope>NUCLEOTIDE SEQUENCE [LARGE SCALE GENOMIC DNA]</scope>
    <source>
        <strain evidence="1">TB1705</strain>
        <tissue evidence="1">Leaf</tissue>
    </source>
</reference>
<accession>A0A7J7MLM1</accession>
<dbReference type="Proteomes" id="UP000541444">
    <property type="component" value="Unassembled WGS sequence"/>
</dbReference>
<dbReference type="Gene3D" id="3.40.50.300">
    <property type="entry name" value="P-loop containing nucleotide triphosphate hydrolases"/>
    <property type="match status" value="1"/>
</dbReference>
<comment type="caution">
    <text evidence="1">The sequence shown here is derived from an EMBL/GenBank/DDBJ whole genome shotgun (WGS) entry which is preliminary data.</text>
</comment>
<proteinExistence type="predicted"/>